<keyword evidence="1" id="KW-1133">Transmembrane helix</keyword>
<evidence type="ECO:0000313" key="3">
    <source>
        <dbReference type="Proteomes" id="UP000256845"/>
    </source>
</evidence>
<accession>A0A3D9H5X1</accession>
<dbReference type="AlphaFoldDB" id="A0A3D9H5X1"/>
<evidence type="ECO:0000256" key="1">
    <source>
        <dbReference type="SAM" id="Phobius"/>
    </source>
</evidence>
<gene>
    <name evidence="2" type="ORF">DFP90_11344</name>
</gene>
<dbReference type="Gene3D" id="3.30.1380.10">
    <property type="match status" value="1"/>
</dbReference>
<name>A0A3D9H5X1_9PROT</name>
<keyword evidence="3" id="KW-1185">Reference proteome</keyword>
<dbReference type="OrthoDB" id="655954at2"/>
<organism evidence="2 3">
    <name type="scientific">Aestuariispira insulae</name>
    <dbReference type="NCBI Taxonomy" id="1461337"/>
    <lineage>
        <taxon>Bacteria</taxon>
        <taxon>Pseudomonadati</taxon>
        <taxon>Pseudomonadota</taxon>
        <taxon>Alphaproteobacteria</taxon>
        <taxon>Rhodospirillales</taxon>
        <taxon>Kiloniellaceae</taxon>
        <taxon>Aestuariispira</taxon>
    </lineage>
</organism>
<dbReference type="RefSeq" id="WP_115938830.1">
    <property type="nucleotide sequence ID" value="NZ_QRDW01000013.1"/>
</dbReference>
<proteinExistence type="predicted"/>
<reference evidence="2 3" key="1">
    <citation type="submission" date="2018-07" db="EMBL/GenBank/DDBJ databases">
        <title>Genomic Encyclopedia of Type Strains, Phase III (KMG-III): the genomes of soil and plant-associated and newly described type strains.</title>
        <authorList>
            <person name="Whitman W."/>
        </authorList>
    </citation>
    <scope>NUCLEOTIDE SEQUENCE [LARGE SCALE GENOMIC DNA]</scope>
    <source>
        <strain evidence="2 3">CECT 8488</strain>
    </source>
</reference>
<evidence type="ECO:0008006" key="4">
    <source>
        <dbReference type="Google" id="ProtNLM"/>
    </source>
</evidence>
<comment type="caution">
    <text evidence="2">The sequence shown here is derived from an EMBL/GenBank/DDBJ whole genome shotgun (WGS) entry which is preliminary data.</text>
</comment>
<protein>
    <recommendedName>
        <fullName evidence="4">Penicillin-insensitive murein endopeptidase</fullName>
    </recommendedName>
</protein>
<sequence length="271" mass="31031">MKWLGFLIHAAVFLALTLLTQIGGLVYLLAWALTFNIRRFLPRQFWRVVLFLTLYVGALFAAREMAPVYGRVPLPCLEGEQREFRMQSPIYCLLNRNYVRPEVRSMILDLAIHMNREFPGTITLGLDANFPFFDGFPLFPHLSHDDGRKLDLAFYYRDDKGYLPGVSASPVGYWAFAAAPDHLLCPAQRPWHSPRWDMAWFQQYNRGLSVDLDRTKAALNWLLAAGEAHGLEKIFLEPSLQKKWGISGGVVRFQGCNAARHDDHIHLQLGD</sequence>
<dbReference type="InterPro" id="IPR009045">
    <property type="entry name" value="Zn_M74/Hedgehog-like"/>
</dbReference>
<evidence type="ECO:0000313" key="2">
    <source>
        <dbReference type="EMBL" id="RED44839.1"/>
    </source>
</evidence>
<feature type="transmembrane region" description="Helical" evidence="1">
    <location>
        <begin position="45"/>
        <end position="62"/>
    </location>
</feature>
<dbReference type="EMBL" id="QRDW01000013">
    <property type="protein sequence ID" value="RED44839.1"/>
    <property type="molecule type" value="Genomic_DNA"/>
</dbReference>
<dbReference type="Proteomes" id="UP000256845">
    <property type="component" value="Unassembled WGS sequence"/>
</dbReference>
<feature type="transmembrane region" description="Helical" evidence="1">
    <location>
        <begin position="6"/>
        <end position="33"/>
    </location>
</feature>
<keyword evidence="1" id="KW-0472">Membrane</keyword>
<keyword evidence="1" id="KW-0812">Transmembrane</keyword>